<dbReference type="EMBL" id="RQHW01000079">
    <property type="protein sequence ID" value="TGN17087.1"/>
    <property type="molecule type" value="Genomic_DNA"/>
</dbReference>
<organism evidence="1 2">
    <name type="scientific">Leptospira idonii</name>
    <dbReference type="NCBI Taxonomy" id="1193500"/>
    <lineage>
        <taxon>Bacteria</taxon>
        <taxon>Pseudomonadati</taxon>
        <taxon>Spirochaetota</taxon>
        <taxon>Spirochaetia</taxon>
        <taxon>Leptospirales</taxon>
        <taxon>Leptospiraceae</taxon>
        <taxon>Leptospira</taxon>
    </lineage>
</organism>
<reference evidence="1" key="1">
    <citation type="journal article" date="2019" name="PLoS Negl. Trop. Dis.">
        <title>Revisiting the worldwide diversity of Leptospira species in the environment.</title>
        <authorList>
            <person name="Vincent A.T."/>
            <person name="Schiettekatte O."/>
            <person name="Bourhy P."/>
            <person name="Veyrier F.J."/>
            <person name="Picardeau M."/>
        </authorList>
    </citation>
    <scope>NUCLEOTIDE SEQUENCE [LARGE SCALE GENOMIC DNA]</scope>
    <source>
        <strain evidence="1">201300427</strain>
    </source>
</reference>
<dbReference type="Gene3D" id="3.30.530.20">
    <property type="match status" value="1"/>
</dbReference>
<sequence length="174" mass="19817">MNRTLKFSIGLSAVLILLVGTFLAVGLMQDTNYEASISELIPAPKEEIWKYITNVEDVPNRRNDVVSVEILEKDDTSIPLLWKENTSMGGYMIFKRGETIPFAKMEIVLQESSFKIKGSWVYELEEKNGDTIFSVTEKSEIASPVARGAFYFAGRDSTIQQELTMVRNYFRGRR</sequence>
<dbReference type="CDD" id="cd07812">
    <property type="entry name" value="SRPBCC"/>
    <property type="match status" value="1"/>
</dbReference>
<dbReference type="SUPFAM" id="SSF55961">
    <property type="entry name" value="Bet v1-like"/>
    <property type="match status" value="1"/>
</dbReference>
<keyword evidence="2" id="KW-1185">Reference proteome</keyword>
<protein>
    <submittedName>
        <fullName evidence="1">SRPBCC family protein</fullName>
    </submittedName>
</protein>
<proteinExistence type="predicted"/>
<accession>A0A4R9LW08</accession>
<evidence type="ECO:0000313" key="2">
    <source>
        <dbReference type="Proteomes" id="UP000298058"/>
    </source>
</evidence>
<dbReference type="OrthoDB" id="329732at2"/>
<dbReference type="Proteomes" id="UP000298058">
    <property type="component" value="Unassembled WGS sequence"/>
</dbReference>
<comment type="caution">
    <text evidence="1">The sequence shown here is derived from an EMBL/GenBank/DDBJ whole genome shotgun (WGS) entry which is preliminary data.</text>
</comment>
<dbReference type="AlphaFoldDB" id="A0A4R9LW08"/>
<dbReference type="InterPro" id="IPR023393">
    <property type="entry name" value="START-like_dom_sf"/>
</dbReference>
<dbReference type="RefSeq" id="WP_135761994.1">
    <property type="nucleotide sequence ID" value="NZ_RQHW01000079.1"/>
</dbReference>
<evidence type="ECO:0000313" key="1">
    <source>
        <dbReference type="EMBL" id="TGN17087.1"/>
    </source>
</evidence>
<gene>
    <name evidence="1" type="ORF">EHS15_18070</name>
</gene>
<name>A0A4R9LW08_9LEPT</name>